<comment type="similarity">
    <text evidence="2">Belongs to the TMEM175 family.</text>
</comment>
<evidence type="ECO:0000256" key="11">
    <source>
        <dbReference type="ARBA" id="ARBA00023303"/>
    </source>
</evidence>
<dbReference type="PANTHER" id="PTHR31462:SF5">
    <property type="entry name" value="ENDOSOMAL_LYSOSOMAL PROTON CHANNEL TMEM175"/>
    <property type="match status" value="1"/>
</dbReference>
<evidence type="ECO:0000256" key="12">
    <source>
        <dbReference type="ARBA" id="ARBA00034430"/>
    </source>
</evidence>
<evidence type="ECO:0000256" key="3">
    <source>
        <dbReference type="ARBA" id="ARBA00022448"/>
    </source>
</evidence>
<gene>
    <name evidence="14" type="ORF">FJM51_05505</name>
</gene>
<evidence type="ECO:0000256" key="5">
    <source>
        <dbReference type="ARBA" id="ARBA00022692"/>
    </source>
</evidence>
<keyword evidence="6" id="KW-0631">Potassium channel</keyword>
<dbReference type="GO" id="GO:0016020">
    <property type="term" value="C:membrane"/>
    <property type="evidence" value="ECO:0007669"/>
    <property type="project" value="UniProtKB-SubCell"/>
</dbReference>
<evidence type="ECO:0000256" key="4">
    <source>
        <dbReference type="ARBA" id="ARBA00022538"/>
    </source>
</evidence>
<dbReference type="GO" id="GO:0005267">
    <property type="term" value="F:potassium channel activity"/>
    <property type="evidence" value="ECO:0007669"/>
    <property type="project" value="UniProtKB-KW"/>
</dbReference>
<evidence type="ECO:0000313" key="15">
    <source>
        <dbReference type="Proteomes" id="UP000319255"/>
    </source>
</evidence>
<dbReference type="RefSeq" id="WP_140453116.1">
    <property type="nucleotide sequence ID" value="NZ_VFRP01000003.1"/>
</dbReference>
<keyword evidence="5 13" id="KW-0812">Transmembrane</keyword>
<accession>A0A501WWV9</accession>
<evidence type="ECO:0000256" key="2">
    <source>
        <dbReference type="ARBA" id="ARBA00006920"/>
    </source>
</evidence>
<comment type="catalytic activity">
    <reaction evidence="12">
        <text>K(+)(in) = K(+)(out)</text>
        <dbReference type="Rhea" id="RHEA:29463"/>
        <dbReference type="ChEBI" id="CHEBI:29103"/>
    </reaction>
</comment>
<reference evidence="14 15" key="1">
    <citation type="submission" date="2019-06" db="EMBL/GenBank/DDBJ databases">
        <title>A novel bacterium of genus Amaricoccus, isolated from marine sediment.</title>
        <authorList>
            <person name="Huang H."/>
            <person name="Mo K."/>
            <person name="Hu Y."/>
        </authorList>
    </citation>
    <scope>NUCLEOTIDE SEQUENCE [LARGE SCALE GENOMIC DNA]</scope>
    <source>
        <strain evidence="14 15">HB172011</strain>
    </source>
</reference>
<keyword evidence="3" id="KW-0813">Transport</keyword>
<keyword evidence="7" id="KW-0630">Potassium</keyword>
<keyword evidence="15" id="KW-1185">Reference proteome</keyword>
<name>A0A501WWV9_9RHOB</name>
<proteinExistence type="inferred from homology"/>
<dbReference type="AlphaFoldDB" id="A0A501WWV9"/>
<dbReference type="Proteomes" id="UP000319255">
    <property type="component" value="Unassembled WGS sequence"/>
</dbReference>
<dbReference type="EMBL" id="VFRP01000003">
    <property type="protein sequence ID" value="TPE52634.1"/>
    <property type="molecule type" value="Genomic_DNA"/>
</dbReference>
<organism evidence="14 15">
    <name type="scientific">Amaricoccus solimangrovi</name>
    <dbReference type="NCBI Taxonomy" id="2589815"/>
    <lineage>
        <taxon>Bacteria</taxon>
        <taxon>Pseudomonadati</taxon>
        <taxon>Pseudomonadota</taxon>
        <taxon>Alphaproteobacteria</taxon>
        <taxon>Rhodobacterales</taxon>
        <taxon>Paracoccaceae</taxon>
        <taxon>Amaricoccus</taxon>
    </lineage>
</organism>
<keyword evidence="10 13" id="KW-0472">Membrane</keyword>
<feature type="transmembrane region" description="Helical" evidence="13">
    <location>
        <begin position="132"/>
        <end position="155"/>
    </location>
</feature>
<protein>
    <submittedName>
        <fullName evidence="14">DUF1211 domain-containing protein</fullName>
    </submittedName>
</protein>
<evidence type="ECO:0000256" key="10">
    <source>
        <dbReference type="ARBA" id="ARBA00023136"/>
    </source>
</evidence>
<dbReference type="PANTHER" id="PTHR31462">
    <property type="entry name" value="ENDOSOMAL/LYSOSOMAL POTASSIUM CHANNEL TMEM175"/>
    <property type="match status" value="1"/>
</dbReference>
<evidence type="ECO:0000256" key="7">
    <source>
        <dbReference type="ARBA" id="ARBA00022958"/>
    </source>
</evidence>
<feature type="transmembrane region" description="Helical" evidence="13">
    <location>
        <begin position="63"/>
        <end position="86"/>
    </location>
</feature>
<keyword evidence="11" id="KW-0407">Ion channel</keyword>
<evidence type="ECO:0000256" key="13">
    <source>
        <dbReference type="SAM" id="Phobius"/>
    </source>
</evidence>
<keyword evidence="4" id="KW-0633">Potassium transport</keyword>
<dbReference type="OrthoDB" id="7626281at2"/>
<keyword evidence="9" id="KW-0406">Ion transport</keyword>
<comment type="caution">
    <text evidence="14">The sequence shown here is derived from an EMBL/GenBank/DDBJ whole genome shotgun (WGS) entry which is preliminary data.</text>
</comment>
<evidence type="ECO:0000313" key="14">
    <source>
        <dbReference type="EMBL" id="TPE52634.1"/>
    </source>
</evidence>
<evidence type="ECO:0000256" key="9">
    <source>
        <dbReference type="ARBA" id="ARBA00023065"/>
    </source>
</evidence>
<feature type="transmembrane region" description="Helical" evidence="13">
    <location>
        <begin position="167"/>
        <end position="185"/>
    </location>
</feature>
<dbReference type="GO" id="GO:0015252">
    <property type="term" value="F:proton channel activity"/>
    <property type="evidence" value="ECO:0007669"/>
    <property type="project" value="InterPro"/>
</dbReference>
<feature type="transmembrane region" description="Helical" evidence="13">
    <location>
        <begin position="107"/>
        <end position="126"/>
    </location>
</feature>
<evidence type="ECO:0000256" key="6">
    <source>
        <dbReference type="ARBA" id="ARBA00022826"/>
    </source>
</evidence>
<evidence type="ECO:0000256" key="8">
    <source>
        <dbReference type="ARBA" id="ARBA00022989"/>
    </source>
</evidence>
<keyword evidence="8 13" id="KW-1133">Transmembrane helix</keyword>
<dbReference type="Pfam" id="PF06736">
    <property type="entry name" value="TMEM175"/>
    <property type="match status" value="1"/>
</dbReference>
<sequence length="227" mass="24966">MTEDPGRPTPGGGFRRDGGGLEFDRVANFSDAVYAIAMTLLVFDLRVPSHLPKDASTAELLRGLTGIESGAFGFFLGFTLLGRYWVAHHRFFRALGSIDGRLVSLNLVYLAMVAFMPFPVSLLSHFEANRFSFGLFALSMASISLLEAVMFGYAARRGHIRVAVSRAALRHEMVGACAPVAVMLLSLPLAFWNTTAALASWLLMWPIGVWLSRREPADYRLLRTPPS</sequence>
<dbReference type="InterPro" id="IPR010617">
    <property type="entry name" value="TMEM175-like"/>
</dbReference>
<evidence type="ECO:0000256" key="1">
    <source>
        <dbReference type="ARBA" id="ARBA00004141"/>
    </source>
</evidence>
<comment type="subcellular location">
    <subcellularLocation>
        <location evidence="1">Membrane</location>
        <topology evidence="1">Multi-pass membrane protein</topology>
    </subcellularLocation>
</comment>